<evidence type="ECO:0000256" key="2">
    <source>
        <dbReference type="ARBA" id="ARBA00022448"/>
    </source>
</evidence>
<sequence length="290" mass="33111">MKSYDRGILSRYDLQKTSNKLVYGFMLLVIAAMVCSMLYPILVTLLNSFKSNVEVNSFPPHFIPQTWQADTYSKGWNYIQLPLFFRNTMIIFGGNMFITVLVLGLASFSLSRLNIPYNRAINFFFLAALFIPPTTYIIPNFVNLKDLGLLNTFQAFWLPAGANAFFLLLLKNFFDGISHELFEAGRIDGASDFRLFVSIAIPLSVPIFSTLAIFVFSTAWNDWFWPSLVMHTDQKRPLATAIYNYVINVRRLDTNVKFAMLTMVMLPPIAVFLIFQRFIIRGLHMGGVKG</sequence>
<evidence type="ECO:0000313" key="10">
    <source>
        <dbReference type="Proteomes" id="UP000673394"/>
    </source>
</evidence>
<keyword evidence="2 7" id="KW-0813">Transport</keyword>
<keyword evidence="3" id="KW-1003">Cell membrane</keyword>
<dbReference type="InterPro" id="IPR000515">
    <property type="entry name" value="MetI-like"/>
</dbReference>
<accession>A0ABS5C9J4</accession>
<feature type="transmembrane region" description="Helical" evidence="7">
    <location>
        <begin position="120"/>
        <end position="142"/>
    </location>
</feature>
<evidence type="ECO:0000256" key="7">
    <source>
        <dbReference type="RuleBase" id="RU363032"/>
    </source>
</evidence>
<feature type="transmembrane region" description="Helical" evidence="7">
    <location>
        <begin position="21"/>
        <end position="42"/>
    </location>
</feature>
<evidence type="ECO:0000256" key="4">
    <source>
        <dbReference type="ARBA" id="ARBA00022692"/>
    </source>
</evidence>
<dbReference type="PANTHER" id="PTHR43744">
    <property type="entry name" value="ABC TRANSPORTER PERMEASE PROTEIN MG189-RELATED-RELATED"/>
    <property type="match status" value="1"/>
</dbReference>
<name>A0ABS5C9J4_9BACL</name>
<comment type="similarity">
    <text evidence="7">Belongs to the binding-protein-dependent transport system permease family.</text>
</comment>
<dbReference type="Gene3D" id="1.10.3720.10">
    <property type="entry name" value="MetI-like"/>
    <property type="match status" value="1"/>
</dbReference>
<reference evidence="9 10" key="1">
    <citation type="submission" date="2021-04" db="EMBL/GenBank/DDBJ databases">
        <title>Paenibacillus sp. DLE-14 whole genome sequence.</title>
        <authorList>
            <person name="Ham Y.J."/>
        </authorList>
    </citation>
    <scope>NUCLEOTIDE SEQUENCE [LARGE SCALE GENOMIC DNA]</scope>
    <source>
        <strain evidence="9 10">DLE-14</strain>
    </source>
</reference>
<feature type="transmembrane region" description="Helical" evidence="7">
    <location>
        <begin position="195"/>
        <end position="220"/>
    </location>
</feature>
<gene>
    <name evidence="9" type="ORF">I8J30_08090</name>
</gene>
<evidence type="ECO:0000256" key="6">
    <source>
        <dbReference type="ARBA" id="ARBA00023136"/>
    </source>
</evidence>
<feature type="domain" description="ABC transmembrane type-1" evidence="8">
    <location>
        <begin position="85"/>
        <end position="275"/>
    </location>
</feature>
<dbReference type="PANTHER" id="PTHR43744:SF6">
    <property type="entry name" value="ABC TRANSPORTER PERMEASE PROTEIN YESQ-RELATED"/>
    <property type="match status" value="1"/>
</dbReference>
<dbReference type="RefSeq" id="WP_210657017.1">
    <property type="nucleotide sequence ID" value="NZ_JAGKSP010000002.1"/>
</dbReference>
<feature type="transmembrane region" description="Helical" evidence="7">
    <location>
        <begin position="258"/>
        <end position="280"/>
    </location>
</feature>
<dbReference type="SUPFAM" id="SSF161098">
    <property type="entry name" value="MetI-like"/>
    <property type="match status" value="1"/>
</dbReference>
<dbReference type="InterPro" id="IPR035906">
    <property type="entry name" value="MetI-like_sf"/>
</dbReference>
<dbReference type="Proteomes" id="UP000673394">
    <property type="component" value="Unassembled WGS sequence"/>
</dbReference>
<keyword evidence="6 7" id="KW-0472">Membrane</keyword>
<keyword evidence="10" id="KW-1185">Reference proteome</keyword>
<keyword evidence="5 7" id="KW-1133">Transmembrane helix</keyword>
<dbReference type="CDD" id="cd06261">
    <property type="entry name" value="TM_PBP2"/>
    <property type="match status" value="1"/>
</dbReference>
<proteinExistence type="inferred from homology"/>
<dbReference type="PROSITE" id="PS50928">
    <property type="entry name" value="ABC_TM1"/>
    <property type="match status" value="1"/>
</dbReference>
<evidence type="ECO:0000259" key="8">
    <source>
        <dbReference type="PROSITE" id="PS50928"/>
    </source>
</evidence>
<evidence type="ECO:0000256" key="5">
    <source>
        <dbReference type="ARBA" id="ARBA00022989"/>
    </source>
</evidence>
<dbReference type="EMBL" id="JAGKSP010000002">
    <property type="protein sequence ID" value="MBP3962661.1"/>
    <property type="molecule type" value="Genomic_DNA"/>
</dbReference>
<evidence type="ECO:0000256" key="1">
    <source>
        <dbReference type="ARBA" id="ARBA00004651"/>
    </source>
</evidence>
<protein>
    <submittedName>
        <fullName evidence="9">Carbohydrate ABC transporter permease</fullName>
    </submittedName>
</protein>
<comment type="subcellular location">
    <subcellularLocation>
        <location evidence="1 7">Cell membrane</location>
        <topology evidence="1 7">Multi-pass membrane protein</topology>
    </subcellularLocation>
</comment>
<feature type="transmembrane region" description="Helical" evidence="7">
    <location>
        <begin position="154"/>
        <end position="174"/>
    </location>
</feature>
<comment type="caution">
    <text evidence="9">The sequence shown here is derived from an EMBL/GenBank/DDBJ whole genome shotgun (WGS) entry which is preliminary data.</text>
</comment>
<keyword evidence="4 7" id="KW-0812">Transmembrane</keyword>
<organism evidence="9 10">
    <name type="scientific">Paenibacillus lignilyticus</name>
    <dbReference type="NCBI Taxonomy" id="1172615"/>
    <lineage>
        <taxon>Bacteria</taxon>
        <taxon>Bacillati</taxon>
        <taxon>Bacillota</taxon>
        <taxon>Bacilli</taxon>
        <taxon>Bacillales</taxon>
        <taxon>Paenibacillaceae</taxon>
        <taxon>Paenibacillus</taxon>
    </lineage>
</organism>
<evidence type="ECO:0000313" key="9">
    <source>
        <dbReference type="EMBL" id="MBP3962661.1"/>
    </source>
</evidence>
<evidence type="ECO:0000256" key="3">
    <source>
        <dbReference type="ARBA" id="ARBA00022475"/>
    </source>
</evidence>
<feature type="transmembrane region" description="Helical" evidence="7">
    <location>
        <begin position="89"/>
        <end position="108"/>
    </location>
</feature>
<dbReference type="Pfam" id="PF00528">
    <property type="entry name" value="BPD_transp_1"/>
    <property type="match status" value="1"/>
</dbReference>